<dbReference type="EMBL" id="LR881104">
    <property type="protein sequence ID" value="CAD5236297.1"/>
    <property type="molecule type" value="Genomic_DNA"/>
</dbReference>
<proteinExistence type="predicted"/>
<organism evidence="1 2">
    <name type="scientific">Klebsiella phage vB_KvM-Eowyn</name>
    <dbReference type="NCBI Taxonomy" id="2762819"/>
    <lineage>
        <taxon>Viruses</taxon>
        <taxon>Duplodnaviria</taxon>
        <taxon>Heunggongvirae</taxon>
        <taxon>Uroviricota</taxon>
        <taxon>Caudoviricetes</taxon>
        <taxon>Chimalliviridae</taxon>
        <taxon>Eowynvirus</taxon>
        <taxon>Eowynvirus eowyn</taxon>
    </lineage>
</organism>
<dbReference type="Proteomes" id="UP000596247">
    <property type="component" value="Chromosome"/>
</dbReference>
<name>A0A7R8MJW1_9CAUD</name>
<keyword evidence="2" id="KW-1185">Reference proteome</keyword>
<accession>A0A7R8MJW1</accession>
<evidence type="ECO:0000313" key="1">
    <source>
        <dbReference type="EMBL" id="CAD5236297.1"/>
    </source>
</evidence>
<protein>
    <submittedName>
        <fullName evidence="1">Uncharacterized protein</fullName>
    </submittedName>
</protein>
<sequence>MKVMYSGNTEFGEGIWTSLDGDPIYKSTRNFRAALDNRHVIVINDPFKSPTIIYADNLEEYPFVDGMILEIDIPARPHIDMDSYQYGQVILPKLMLRTLLWHALNNGCKDLDIDYCLSLLSGEDVGGACKQEVSAARANIDLLRNTGNWISGTRLDGEFTIQDLLDIAFVEINGG</sequence>
<reference evidence="1 2" key="1">
    <citation type="submission" date="2020-09" db="EMBL/GenBank/DDBJ databases">
        <authorList>
            <person name="Jameson E."/>
        </authorList>
    </citation>
    <scope>NUCLEOTIDE SEQUENCE [LARGE SCALE GENOMIC DNA]</scope>
</reference>
<evidence type="ECO:0000313" key="2">
    <source>
        <dbReference type="Proteomes" id="UP000596247"/>
    </source>
</evidence>
<gene>
    <name evidence="1" type="ORF">LLCLJKAH_00308</name>
</gene>